<accession>A0AC35TL56</accession>
<dbReference type="WBParaSite" id="RSKR_0000168600.1">
    <property type="protein sequence ID" value="RSKR_0000168600.1"/>
    <property type="gene ID" value="RSKR_0000168600"/>
</dbReference>
<dbReference type="Proteomes" id="UP000095286">
    <property type="component" value="Unplaced"/>
</dbReference>
<reference evidence="2" key="1">
    <citation type="submission" date="2016-11" db="UniProtKB">
        <authorList>
            <consortium name="WormBaseParasite"/>
        </authorList>
    </citation>
    <scope>IDENTIFICATION</scope>
    <source>
        <strain evidence="2">KR3021</strain>
    </source>
</reference>
<evidence type="ECO:0000313" key="2">
    <source>
        <dbReference type="WBParaSite" id="RSKR_0000168600.1"/>
    </source>
</evidence>
<evidence type="ECO:0000313" key="1">
    <source>
        <dbReference type="Proteomes" id="UP000095286"/>
    </source>
</evidence>
<organism evidence="1 2">
    <name type="scientific">Rhabditophanes sp. KR3021</name>
    <dbReference type="NCBI Taxonomy" id="114890"/>
    <lineage>
        <taxon>Eukaryota</taxon>
        <taxon>Metazoa</taxon>
        <taxon>Ecdysozoa</taxon>
        <taxon>Nematoda</taxon>
        <taxon>Chromadorea</taxon>
        <taxon>Rhabditida</taxon>
        <taxon>Tylenchina</taxon>
        <taxon>Panagrolaimomorpha</taxon>
        <taxon>Strongyloidoidea</taxon>
        <taxon>Alloionematidae</taxon>
        <taxon>Rhabditophanes</taxon>
    </lineage>
</organism>
<sequence length="258" mass="30372">MSSISPSPNVEELRGKDLPAVVELTFKDGKIANIAKSSVCYHNTYLCKEIINHPDKDKFDVPNITLEEFECYQEFILKAKDFCLNKEKVYNLINAQRYLNSDYLELSIGKWFEDNLNFSYLPNVYEYLNNTHLSILTEKIKHIIHNNLEEVCKHNTFDSVSYKNLIDLFPKELSSKENAIICLDLFTKWVKHDFQNRKTQWINLLKKIDFNCIESDYILNEYVPNNHHVNDVLEVSTFLLNVAGKSKKFLNVRIMYQR</sequence>
<proteinExistence type="predicted"/>
<protein>
    <submittedName>
        <fullName evidence="2">BACK domain-containing protein</fullName>
    </submittedName>
</protein>
<name>A0AC35TL56_9BILA</name>